<organism evidence="2 3">
    <name type="scientific">Purpureocillium lilacinum</name>
    <name type="common">Paecilomyces lilacinus</name>
    <dbReference type="NCBI Taxonomy" id="33203"/>
    <lineage>
        <taxon>Eukaryota</taxon>
        <taxon>Fungi</taxon>
        <taxon>Dikarya</taxon>
        <taxon>Ascomycota</taxon>
        <taxon>Pezizomycotina</taxon>
        <taxon>Sordariomycetes</taxon>
        <taxon>Hypocreomycetidae</taxon>
        <taxon>Hypocreales</taxon>
        <taxon>Ophiocordycipitaceae</taxon>
        <taxon>Purpureocillium</taxon>
    </lineage>
</organism>
<feature type="region of interest" description="Disordered" evidence="1">
    <location>
        <begin position="539"/>
        <end position="562"/>
    </location>
</feature>
<dbReference type="AlphaFoldDB" id="A0A2U3DQ87"/>
<name>A0A2U3DQ87_PURLI</name>
<gene>
    <name evidence="2" type="ORF">PCL_10486</name>
</gene>
<accession>A0A2U3DQ87</accession>
<feature type="compositionally biased region" description="Basic and acidic residues" evidence="1">
    <location>
        <begin position="543"/>
        <end position="562"/>
    </location>
</feature>
<protein>
    <submittedName>
        <fullName evidence="2">Uncharacterized protein</fullName>
    </submittedName>
</protein>
<comment type="caution">
    <text evidence="2">The sequence shown here is derived from an EMBL/GenBank/DDBJ whole genome shotgun (WGS) entry which is preliminary data.</text>
</comment>
<dbReference type="Proteomes" id="UP000245956">
    <property type="component" value="Unassembled WGS sequence"/>
</dbReference>
<dbReference type="InterPro" id="IPR022698">
    <property type="entry name" value="OrsD"/>
</dbReference>
<evidence type="ECO:0000313" key="2">
    <source>
        <dbReference type="EMBL" id="PWI64418.1"/>
    </source>
</evidence>
<dbReference type="Pfam" id="PF12013">
    <property type="entry name" value="OrsD"/>
    <property type="match status" value="1"/>
</dbReference>
<proteinExistence type="predicted"/>
<evidence type="ECO:0000313" key="3">
    <source>
        <dbReference type="Proteomes" id="UP000245956"/>
    </source>
</evidence>
<sequence>MISDSQSSLTELLSLRNFGRKVARTEPPAFLLRWSDDGRTICCGEMFSVTMDDFPKLAGHFVSRTEVLTARDSLHYANGRTYEAWPMELGCGIVLPGGDRFARGDVTWWTLYGVWPDAADTRVVESPEREQTSARRSLHIWNEFYVARFLTAPLGLAMFRYLVCIRRLADLLRLERRGNIDQTQAITSQNRLLFQSDGSGWKPSRLTVILKNATRTVWGSELGARLYRQVAIGITEKYVREIHAPFNRYDDSSARADLNVAFAWQSGHRPLERGTTYGLDGAFPHRLQPALLRAYEWASTRWHQFIRQPSKVIATQHEPHASVPTRLDPATLKRVAPHDSARERPSVEGRHPAKQQKVLQVLDGIRPGKGIESHYRGVHGQKGEQLKQVASFCDGWTFEDPSTAALPQDESRPIAELLIYSGYSCNECRFKTSRYKAMSQHANERHKLAATERGRQRWRAVLLKTYLGGKFALGGARLDWQSQYTGLAATNDGSTPVEELSAMRTQIARSNYIAAQLRTGLGGKLARYWTVRDSEMNGGECEVEQRADDNRRRKGDGKEGLG</sequence>
<evidence type="ECO:0000256" key="1">
    <source>
        <dbReference type="SAM" id="MobiDB-lite"/>
    </source>
</evidence>
<dbReference type="EMBL" id="LCWV01000064">
    <property type="protein sequence ID" value="PWI64418.1"/>
    <property type="molecule type" value="Genomic_DNA"/>
</dbReference>
<reference evidence="2 3" key="1">
    <citation type="journal article" date="2016" name="Front. Microbiol.">
        <title>Genome and transcriptome sequences reveal the specific parasitism of the nematophagous Purpureocillium lilacinum 36-1.</title>
        <authorList>
            <person name="Xie J."/>
            <person name="Li S."/>
            <person name="Mo C."/>
            <person name="Xiao X."/>
            <person name="Peng D."/>
            <person name="Wang G."/>
            <person name="Xiao Y."/>
        </authorList>
    </citation>
    <scope>NUCLEOTIDE SEQUENCE [LARGE SCALE GENOMIC DNA]</scope>
    <source>
        <strain evidence="2 3">36-1</strain>
    </source>
</reference>